<dbReference type="PRINTS" id="PR00344">
    <property type="entry name" value="BCTRLSENSOR"/>
</dbReference>
<evidence type="ECO:0000313" key="18">
    <source>
        <dbReference type="Proteomes" id="UP001496720"/>
    </source>
</evidence>
<proteinExistence type="predicted"/>
<dbReference type="Proteomes" id="UP001496720">
    <property type="component" value="Unassembled WGS sequence"/>
</dbReference>
<dbReference type="PANTHER" id="PTHR43547:SF10">
    <property type="entry name" value="SENSOR HISTIDINE KINASE DCUS"/>
    <property type="match status" value="1"/>
</dbReference>
<keyword evidence="18" id="KW-1185">Reference proteome</keyword>
<dbReference type="InterPro" id="IPR016120">
    <property type="entry name" value="Sig_transdc_His_kin_SpoOB"/>
</dbReference>
<evidence type="ECO:0000259" key="16">
    <source>
        <dbReference type="PROSITE" id="PS50109"/>
    </source>
</evidence>
<dbReference type="InterPro" id="IPR033463">
    <property type="entry name" value="sCache_3"/>
</dbReference>
<dbReference type="Gene3D" id="1.10.287.130">
    <property type="match status" value="1"/>
</dbReference>
<evidence type="ECO:0000256" key="3">
    <source>
        <dbReference type="ARBA" id="ARBA00012438"/>
    </source>
</evidence>
<reference evidence="17 18" key="1">
    <citation type="submission" date="2024-06" db="EMBL/GenBank/DDBJ databases">
        <title>The Natural Products Discovery Center: Release of the First 8490 Sequenced Strains for Exploring Actinobacteria Biosynthetic Diversity.</title>
        <authorList>
            <person name="Kalkreuter E."/>
            <person name="Kautsar S.A."/>
            <person name="Yang D."/>
            <person name="Bader C.D."/>
            <person name="Teijaro C.N."/>
            <person name="Fluegel L."/>
            <person name="Davis C.M."/>
            <person name="Simpson J.R."/>
            <person name="Lauterbach L."/>
            <person name="Steele A.D."/>
            <person name="Gui C."/>
            <person name="Meng S."/>
            <person name="Li G."/>
            <person name="Viehrig K."/>
            <person name="Ye F."/>
            <person name="Su P."/>
            <person name="Kiefer A.F."/>
            <person name="Nichols A."/>
            <person name="Cepeda A.J."/>
            <person name="Yan W."/>
            <person name="Fan B."/>
            <person name="Jiang Y."/>
            <person name="Adhikari A."/>
            <person name="Zheng C.-J."/>
            <person name="Schuster L."/>
            <person name="Cowan T.M."/>
            <person name="Smanski M.J."/>
            <person name="Chevrette M.G."/>
            <person name="De Carvalho L.P.S."/>
            <person name="Shen B."/>
        </authorList>
    </citation>
    <scope>NUCLEOTIDE SEQUENCE [LARGE SCALE GENOMIC DNA]</scope>
    <source>
        <strain evidence="17 18">NPDC001615</strain>
    </source>
</reference>
<sequence length="556" mass="59190">MSSTPPVRRLRLGLPRRVFSQVLLMQLAIAAGVAVLATGLFLAPLGDQLDDQAMRRALAIAQTTAQQPQVVRDLKTTRPTANGPVQRETERVREATKAEYVVVMDREGVRWSHTDPRRIGQVVSTDPGQALSGREVMEIDNGTLGRSARGKVPLRDGDGEIVGAVSVGIAYDSVRARLIHAIPGLFAYAGGALAVGALASWIISRRVQRQTRDLAFSDIAGLLAEREAMLHGIREGVVALDRGGRVRLLNDEAQRLLDIGGEAVGRSPDEALGAGRTADVLAGRVTGTDLLTVRGQRVLVANRMPTDDGGAVATLRDRTELEQLGRELDSTRGLIDALRAQDHEHANRMHTLLGLLELEMYDDAVEFVGEVVGDHRVTAEQITERIQDPLLAALLVGKATVAAERGVALSVSDRTRLPDRLVDPRGLVTIVGNLVDNALDAAAGTAHARVEVELRAEGRAAALTVRDTGPGIPADHRDLVFTAGWSTKEAPAHRGRGIGLSLVRRLAERQGGSATVGKAYGGGAEFVVVLPEALTEPAPQPALTAPVTAAAEEESR</sequence>
<dbReference type="InterPro" id="IPR029151">
    <property type="entry name" value="Sensor-like_sf"/>
</dbReference>
<dbReference type="PROSITE" id="PS50109">
    <property type="entry name" value="HIS_KIN"/>
    <property type="match status" value="1"/>
</dbReference>
<name>A0ABV1SXN5_9ACTN</name>
<dbReference type="CDD" id="cd16915">
    <property type="entry name" value="HATPase_DpiB-CitA-like"/>
    <property type="match status" value="1"/>
</dbReference>
<feature type="region of interest" description="Disordered" evidence="14">
    <location>
        <begin position="537"/>
        <end position="556"/>
    </location>
</feature>
<keyword evidence="10" id="KW-0067">ATP-binding</keyword>
<evidence type="ECO:0000256" key="7">
    <source>
        <dbReference type="ARBA" id="ARBA00022692"/>
    </source>
</evidence>
<evidence type="ECO:0000256" key="12">
    <source>
        <dbReference type="ARBA" id="ARBA00023012"/>
    </source>
</evidence>
<evidence type="ECO:0000256" key="11">
    <source>
        <dbReference type="ARBA" id="ARBA00022989"/>
    </source>
</evidence>
<keyword evidence="8" id="KW-0547">Nucleotide-binding</keyword>
<evidence type="ECO:0000256" key="8">
    <source>
        <dbReference type="ARBA" id="ARBA00022741"/>
    </source>
</evidence>
<dbReference type="Gene3D" id="3.30.450.20">
    <property type="entry name" value="PAS domain"/>
    <property type="match status" value="2"/>
</dbReference>
<feature type="transmembrane region" description="Helical" evidence="15">
    <location>
        <begin position="23"/>
        <end position="46"/>
    </location>
</feature>
<dbReference type="InterPro" id="IPR039506">
    <property type="entry name" value="SPOB_a"/>
</dbReference>
<comment type="subcellular location">
    <subcellularLocation>
        <location evidence="2">Cell membrane</location>
        <topology evidence="2">Multi-pass membrane protein</topology>
    </subcellularLocation>
</comment>
<evidence type="ECO:0000256" key="4">
    <source>
        <dbReference type="ARBA" id="ARBA00022475"/>
    </source>
</evidence>
<dbReference type="InterPro" id="IPR003594">
    <property type="entry name" value="HATPase_dom"/>
</dbReference>
<dbReference type="EMBL" id="JBEOZY010000013">
    <property type="protein sequence ID" value="MER6166047.1"/>
    <property type="molecule type" value="Genomic_DNA"/>
</dbReference>
<dbReference type="SUPFAM" id="SSF55890">
    <property type="entry name" value="Sporulation response regulatory protein Spo0B"/>
    <property type="match status" value="1"/>
</dbReference>
<evidence type="ECO:0000313" key="17">
    <source>
        <dbReference type="EMBL" id="MER6166047.1"/>
    </source>
</evidence>
<organism evidence="17 18">
    <name type="scientific">Streptomyces violaceorubidus</name>
    <dbReference type="NCBI Taxonomy" id="284042"/>
    <lineage>
        <taxon>Bacteria</taxon>
        <taxon>Bacillati</taxon>
        <taxon>Actinomycetota</taxon>
        <taxon>Actinomycetes</taxon>
        <taxon>Kitasatosporales</taxon>
        <taxon>Streptomycetaceae</taxon>
        <taxon>Streptomyces</taxon>
    </lineage>
</organism>
<evidence type="ECO:0000256" key="14">
    <source>
        <dbReference type="SAM" id="MobiDB-lite"/>
    </source>
</evidence>
<evidence type="ECO:0000256" key="1">
    <source>
        <dbReference type="ARBA" id="ARBA00000085"/>
    </source>
</evidence>
<accession>A0ABV1SXN5</accession>
<dbReference type="GO" id="GO:0004673">
    <property type="term" value="F:protein histidine kinase activity"/>
    <property type="evidence" value="ECO:0007669"/>
    <property type="project" value="UniProtKB-EC"/>
</dbReference>
<keyword evidence="9 17" id="KW-0418">Kinase</keyword>
<dbReference type="EC" id="2.7.13.3" evidence="3"/>
<evidence type="ECO:0000256" key="5">
    <source>
        <dbReference type="ARBA" id="ARBA00022553"/>
    </source>
</evidence>
<feature type="domain" description="Histidine kinase" evidence="16">
    <location>
        <begin position="423"/>
        <end position="534"/>
    </location>
</feature>
<keyword evidence="13 15" id="KW-0472">Membrane</keyword>
<dbReference type="SUPFAM" id="SSF103190">
    <property type="entry name" value="Sensory domain-like"/>
    <property type="match status" value="1"/>
</dbReference>
<dbReference type="PANTHER" id="PTHR43547">
    <property type="entry name" value="TWO-COMPONENT HISTIDINE KINASE"/>
    <property type="match status" value="1"/>
</dbReference>
<dbReference type="SMART" id="SM00387">
    <property type="entry name" value="HATPase_c"/>
    <property type="match status" value="1"/>
</dbReference>
<dbReference type="InterPro" id="IPR004358">
    <property type="entry name" value="Sig_transdc_His_kin-like_C"/>
</dbReference>
<evidence type="ECO:0000256" key="9">
    <source>
        <dbReference type="ARBA" id="ARBA00022777"/>
    </source>
</evidence>
<evidence type="ECO:0000256" key="6">
    <source>
        <dbReference type="ARBA" id="ARBA00022679"/>
    </source>
</evidence>
<evidence type="ECO:0000256" key="13">
    <source>
        <dbReference type="ARBA" id="ARBA00023136"/>
    </source>
</evidence>
<dbReference type="Pfam" id="PF14689">
    <property type="entry name" value="SPOB_a"/>
    <property type="match status" value="1"/>
</dbReference>
<keyword evidence="11 15" id="KW-1133">Transmembrane helix</keyword>
<keyword evidence="6 17" id="KW-0808">Transferase</keyword>
<feature type="transmembrane region" description="Helical" evidence="15">
    <location>
        <begin position="185"/>
        <end position="203"/>
    </location>
</feature>
<keyword evidence="12" id="KW-0902">Two-component regulatory system</keyword>
<evidence type="ECO:0000256" key="2">
    <source>
        <dbReference type="ARBA" id="ARBA00004651"/>
    </source>
</evidence>
<gene>
    <name evidence="17" type="ORF">ABT188_15970</name>
</gene>
<evidence type="ECO:0000256" key="15">
    <source>
        <dbReference type="SAM" id="Phobius"/>
    </source>
</evidence>
<keyword evidence="5" id="KW-0597">Phosphoprotein</keyword>
<keyword evidence="4" id="KW-1003">Cell membrane</keyword>
<dbReference type="Pfam" id="PF17203">
    <property type="entry name" value="sCache_3_2"/>
    <property type="match status" value="1"/>
</dbReference>
<protein>
    <recommendedName>
        <fullName evidence="3">histidine kinase</fullName>
        <ecNumber evidence="3">2.7.13.3</ecNumber>
    </recommendedName>
</protein>
<dbReference type="InterPro" id="IPR036890">
    <property type="entry name" value="HATPase_C_sf"/>
</dbReference>
<dbReference type="SUPFAM" id="SSF55874">
    <property type="entry name" value="ATPase domain of HSP90 chaperone/DNA topoisomerase II/histidine kinase"/>
    <property type="match status" value="1"/>
</dbReference>
<dbReference type="Gene3D" id="3.30.565.10">
    <property type="entry name" value="Histidine kinase-like ATPase, C-terminal domain"/>
    <property type="match status" value="1"/>
</dbReference>
<evidence type="ECO:0000256" key="10">
    <source>
        <dbReference type="ARBA" id="ARBA00022840"/>
    </source>
</evidence>
<dbReference type="RefSeq" id="WP_352147750.1">
    <property type="nucleotide sequence ID" value="NZ_JBEOZY010000013.1"/>
</dbReference>
<comment type="caution">
    <text evidence="17">The sequence shown here is derived from an EMBL/GenBank/DDBJ whole genome shotgun (WGS) entry which is preliminary data.</text>
</comment>
<dbReference type="Pfam" id="PF02518">
    <property type="entry name" value="HATPase_c"/>
    <property type="match status" value="1"/>
</dbReference>
<dbReference type="InterPro" id="IPR005467">
    <property type="entry name" value="His_kinase_dom"/>
</dbReference>
<keyword evidence="7 15" id="KW-0812">Transmembrane</keyword>
<comment type="catalytic activity">
    <reaction evidence="1">
        <text>ATP + protein L-histidine = ADP + protein N-phospho-L-histidine.</text>
        <dbReference type="EC" id="2.7.13.3"/>
    </reaction>
</comment>